<sequence length="262" mass="27496">MPPTPNSPKTGEPSGCPGPSSSGAANRGARRRHRELGESIFHRWLPLQRHHLSPLGAGNEATVHAAPAANEAEEAAMEVSGEASASVTSPTSPSAAFLKGPSHPPISANPQRSASPSLALLHVVQRLPPPSSGALTRSQPARSLPGQWPPPIASPSCRPPNRPGGLRDGPDQGSTEKSQGRHLRCPTSGPRGAGDGLVPALCCRVPQCGYTCDFVYSCHRTRSTRLEATTDTLFEELDNGNLSDVDGEFDDSDDKSAALCLW</sequence>
<evidence type="ECO:0000313" key="2">
    <source>
        <dbReference type="Proteomes" id="UP000821845"/>
    </source>
</evidence>
<keyword evidence="2" id="KW-1185">Reference proteome</keyword>
<protein>
    <submittedName>
        <fullName evidence="1">Uncharacterized protein</fullName>
    </submittedName>
</protein>
<evidence type="ECO:0000313" key="1">
    <source>
        <dbReference type="EMBL" id="KAH6926082.1"/>
    </source>
</evidence>
<name>A0ACB7RW93_HYAAI</name>
<dbReference type="EMBL" id="CM023487">
    <property type="protein sequence ID" value="KAH6926082.1"/>
    <property type="molecule type" value="Genomic_DNA"/>
</dbReference>
<organism evidence="1 2">
    <name type="scientific">Hyalomma asiaticum</name>
    <name type="common">Tick</name>
    <dbReference type="NCBI Taxonomy" id="266040"/>
    <lineage>
        <taxon>Eukaryota</taxon>
        <taxon>Metazoa</taxon>
        <taxon>Ecdysozoa</taxon>
        <taxon>Arthropoda</taxon>
        <taxon>Chelicerata</taxon>
        <taxon>Arachnida</taxon>
        <taxon>Acari</taxon>
        <taxon>Parasitiformes</taxon>
        <taxon>Ixodida</taxon>
        <taxon>Ixodoidea</taxon>
        <taxon>Ixodidae</taxon>
        <taxon>Hyalomminae</taxon>
        <taxon>Hyalomma</taxon>
    </lineage>
</organism>
<accession>A0ACB7RW93</accession>
<proteinExistence type="predicted"/>
<reference evidence="1" key="1">
    <citation type="submission" date="2020-05" db="EMBL/GenBank/DDBJ databases">
        <title>Large-scale comparative analyses of tick genomes elucidate their genetic diversity and vector capacities.</title>
        <authorList>
            <person name="Jia N."/>
            <person name="Wang J."/>
            <person name="Shi W."/>
            <person name="Du L."/>
            <person name="Sun Y."/>
            <person name="Zhan W."/>
            <person name="Jiang J."/>
            <person name="Wang Q."/>
            <person name="Zhang B."/>
            <person name="Ji P."/>
            <person name="Sakyi L.B."/>
            <person name="Cui X."/>
            <person name="Yuan T."/>
            <person name="Jiang B."/>
            <person name="Yang W."/>
            <person name="Lam T.T.-Y."/>
            <person name="Chang Q."/>
            <person name="Ding S."/>
            <person name="Wang X."/>
            <person name="Zhu J."/>
            <person name="Ruan X."/>
            <person name="Zhao L."/>
            <person name="Wei J."/>
            <person name="Que T."/>
            <person name="Du C."/>
            <person name="Cheng J."/>
            <person name="Dai P."/>
            <person name="Han X."/>
            <person name="Huang E."/>
            <person name="Gao Y."/>
            <person name="Liu J."/>
            <person name="Shao H."/>
            <person name="Ye R."/>
            <person name="Li L."/>
            <person name="Wei W."/>
            <person name="Wang X."/>
            <person name="Wang C."/>
            <person name="Yang T."/>
            <person name="Huo Q."/>
            <person name="Li W."/>
            <person name="Guo W."/>
            <person name="Chen H."/>
            <person name="Zhou L."/>
            <person name="Ni X."/>
            <person name="Tian J."/>
            <person name="Zhou Y."/>
            <person name="Sheng Y."/>
            <person name="Liu T."/>
            <person name="Pan Y."/>
            <person name="Xia L."/>
            <person name="Li J."/>
            <person name="Zhao F."/>
            <person name="Cao W."/>
        </authorList>
    </citation>
    <scope>NUCLEOTIDE SEQUENCE</scope>
    <source>
        <strain evidence="1">Hyas-2018</strain>
    </source>
</reference>
<gene>
    <name evidence="1" type="ORF">HPB50_014142</name>
</gene>
<comment type="caution">
    <text evidence="1">The sequence shown here is derived from an EMBL/GenBank/DDBJ whole genome shotgun (WGS) entry which is preliminary data.</text>
</comment>
<dbReference type="Proteomes" id="UP000821845">
    <property type="component" value="Chromosome 7"/>
</dbReference>